<evidence type="ECO:0000256" key="4">
    <source>
        <dbReference type="PROSITE-ProRule" id="PRU00284"/>
    </source>
</evidence>
<dbReference type="Pfam" id="PF00672">
    <property type="entry name" value="HAMP"/>
    <property type="match status" value="1"/>
</dbReference>
<feature type="domain" description="HAMP" evidence="8">
    <location>
        <begin position="213"/>
        <end position="266"/>
    </location>
</feature>
<evidence type="ECO:0000256" key="2">
    <source>
        <dbReference type="ARBA" id="ARBA00022481"/>
    </source>
</evidence>
<name>A0AAE4G772_9BURK</name>
<dbReference type="CDD" id="cd06225">
    <property type="entry name" value="HAMP"/>
    <property type="match status" value="1"/>
</dbReference>
<evidence type="ECO:0000256" key="5">
    <source>
        <dbReference type="SAM" id="MobiDB-lite"/>
    </source>
</evidence>
<evidence type="ECO:0000313" key="9">
    <source>
        <dbReference type="EMBL" id="MDT0337098.1"/>
    </source>
</evidence>
<dbReference type="GO" id="GO:0006935">
    <property type="term" value="P:chemotaxis"/>
    <property type="evidence" value="ECO:0007669"/>
    <property type="project" value="InterPro"/>
</dbReference>
<dbReference type="PANTHER" id="PTHR43531:SF14">
    <property type="entry name" value="METHYL-ACCEPTING CHEMOTAXIS PROTEIN I-RELATED"/>
    <property type="match status" value="1"/>
</dbReference>
<feature type="region of interest" description="Disordered" evidence="5">
    <location>
        <begin position="546"/>
        <end position="584"/>
    </location>
</feature>
<dbReference type="SMART" id="SM00283">
    <property type="entry name" value="MA"/>
    <property type="match status" value="1"/>
</dbReference>
<keyword evidence="6" id="KW-0472">Membrane</keyword>
<feature type="domain" description="Methyl-accepting transducer" evidence="7">
    <location>
        <begin position="271"/>
        <end position="500"/>
    </location>
</feature>
<dbReference type="EMBL" id="JAVRAA010000004">
    <property type="protein sequence ID" value="MDT0337098.1"/>
    <property type="molecule type" value="Genomic_DNA"/>
</dbReference>
<keyword evidence="6" id="KW-0812">Transmembrane</keyword>
<dbReference type="CDD" id="cd11386">
    <property type="entry name" value="MCP_signal"/>
    <property type="match status" value="1"/>
</dbReference>
<dbReference type="GO" id="GO:0007165">
    <property type="term" value="P:signal transduction"/>
    <property type="evidence" value="ECO:0007669"/>
    <property type="project" value="UniProtKB-KW"/>
</dbReference>
<protein>
    <submittedName>
        <fullName evidence="9">Methyl-accepting chemotaxis protein</fullName>
    </submittedName>
</protein>
<accession>A0AAE4G772</accession>
<evidence type="ECO:0000256" key="3">
    <source>
        <dbReference type="ARBA" id="ARBA00029447"/>
    </source>
</evidence>
<dbReference type="GO" id="GO:0004888">
    <property type="term" value="F:transmembrane signaling receptor activity"/>
    <property type="evidence" value="ECO:0007669"/>
    <property type="project" value="InterPro"/>
</dbReference>
<dbReference type="InterPro" id="IPR004090">
    <property type="entry name" value="Chemotax_Me-accpt_rcpt"/>
</dbReference>
<dbReference type="AlphaFoldDB" id="A0AAE4G772"/>
<feature type="transmembrane region" description="Helical" evidence="6">
    <location>
        <begin position="191"/>
        <end position="212"/>
    </location>
</feature>
<feature type="transmembrane region" description="Helical" evidence="6">
    <location>
        <begin position="15"/>
        <end position="33"/>
    </location>
</feature>
<reference evidence="9" key="1">
    <citation type="submission" date="2023-02" db="EMBL/GenBank/DDBJ databases">
        <title>Description of Herbaspirillum huttiense subsp. nephrolepsisexaltata and Herbaspirillum huttiense subsp. lycopersicon.</title>
        <authorList>
            <person name="Poudel M."/>
            <person name="Sharma A."/>
            <person name="Goss E."/>
            <person name="Tapia J.H."/>
            <person name="Harmon C.M."/>
            <person name="Jones J.B."/>
        </authorList>
    </citation>
    <scope>NUCLEOTIDE SEQUENCE</scope>
    <source>
        <strain evidence="9">NC40101</strain>
    </source>
</reference>
<comment type="caution">
    <text evidence="9">The sequence shown here is derived from an EMBL/GenBank/DDBJ whole genome shotgun (WGS) entry which is preliminary data.</text>
</comment>
<dbReference type="FunFam" id="1.10.287.950:FF:000001">
    <property type="entry name" value="Methyl-accepting chemotaxis sensory transducer"/>
    <property type="match status" value="1"/>
</dbReference>
<gene>
    <name evidence="9" type="ORF">RJN63_09690</name>
</gene>
<keyword evidence="6" id="KW-1133">Transmembrane helix</keyword>
<evidence type="ECO:0000259" key="7">
    <source>
        <dbReference type="PROSITE" id="PS50111"/>
    </source>
</evidence>
<dbReference type="InterPro" id="IPR004089">
    <property type="entry name" value="MCPsignal_dom"/>
</dbReference>
<dbReference type="SMART" id="SM00304">
    <property type="entry name" value="HAMP"/>
    <property type="match status" value="1"/>
</dbReference>
<dbReference type="Gene3D" id="6.10.340.10">
    <property type="match status" value="1"/>
</dbReference>
<comment type="similarity">
    <text evidence="3">Belongs to the methyl-accepting chemotaxis (MCP) protein family.</text>
</comment>
<evidence type="ECO:0000256" key="1">
    <source>
        <dbReference type="ARBA" id="ARBA00004370"/>
    </source>
</evidence>
<dbReference type="InterPro" id="IPR003660">
    <property type="entry name" value="HAMP_dom"/>
</dbReference>
<organism evidence="9">
    <name type="scientific">Herbaspirillum huttiense subsp. nephrolepidis</name>
    <dbReference type="NCBI Taxonomy" id="3075126"/>
    <lineage>
        <taxon>Bacteria</taxon>
        <taxon>Pseudomonadati</taxon>
        <taxon>Pseudomonadota</taxon>
        <taxon>Betaproteobacteria</taxon>
        <taxon>Burkholderiales</taxon>
        <taxon>Oxalobacteraceae</taxon>
        <taxon>Herbaspirillum</taxon>
    </lineage>
</organism>
<dbReference type="InterPro" id="IPR024478">
    <property type="entry name" value="HlyB_4HB_MCP"/>
</dbReference>
<keyword evidence="4" id="KW-0807">Transducer</keyword>
<dbReference type="PRINTS" id="PR00260">
    <property type="entry name" value="CHEMTRNSDUCR"/>
</dbReference>
<comment type="subcellular location">
    <subcellularLocation>
        <location evidence="1">Membrane</location>
    </subcellularLocation>
</comment>
<dbReference type="PROSITE" id="PS50885">
    <property type="entry name" value="HAMP"/>
    <property type="match status" value="1"/>
</dbReference>
<feature type="compositionally biased region" description="Low complexity" evidence="5">
    <location>
        <begin position="546"/>
        <end position="569"/>
    </location>
</feature>
<dbReference type="Gene3D" id="1.10.287.950">
    <property type="entry name" value="Methyl-accepting chemotaxis protein"/>
    <property type="match status" value="1"/>
</dbReference>
<proteinExistence type="inferred from homology"/>
<dbReference type="Pfam" id="PF12729">
    <property type="entry name" value="4HB_MCP_1"/>
    <property type="match status" value="1"/>
</dbReference>
<dbReference type="GO" id="GO:0005886">
    <property type="term" value="C:plasma membrane"/>
    <property type="evidence" value="ECO:0007669"/>
    <property type="project" value="TreeGrafter"/>
</dbReference>
<dbReference type="RefSeq" id="WP_310837843.1">
    <property type="nucleotide sequence ID" value="NZ_JAVLSM010000009.1"/>
</dbReference>
<evidence type="ECO:0000259" key="8">
    <source>
        <dbReference type="PROSITE" id="PS50885"/>
    </source>
</evidence>
<evidence type="ECO:0000256" key="6">
    <source>
        <dbReference type="SAM" id="Phobius"/>
    </source>
</evidence>
<dbReference type="PANTHER" id="PTHR43531">
    <property type="entry name" value="PROTEIN ICFG"/>
    <property type="match status" value="1"/>
</dbReference>
<keyword evidence="2" id="KW-0488">Methylation</keyword>
<sequence length="584" mass="62329">MKWFYDLKIAHKLNAGFLVVLVFIVGLGGFSLIQLEQVNKSSAELARDWLPSIDSLSKISLALARSRSFDMQQVLTDDKKEEQAARERGNKQMALLEKEMARYATLVSDPREKELQPEIGRNIAAYKAAHERMEKLFIDGQKQAAYVVLTTDSTPVYRKLQDMINELTEVNAKGAAASELAAGKVYEQARMAIFVLIGTCVVLALTLSWWIARLVSRPLAQAVSIARQVAEGDLTARIPDNTGRDETAQLMAALKQMNDNLLNIVQEVRTGTDTISTASAEIATGNMDLSSRTEQQAGALEETASAMEELTSTVRQNSDNARQANQLAVSASEVAEAGGQVVGKVVHTMDAINESSRRIADIIGVIDGIAFQTNILALNAAVEAARAGEQGRGFAVVASEVRSLAQRSASAAHEIKALIDDSVAKVDTGTKLVGEAGQTMNEVVASVKRVSDIVAEITAAGAEQSQGIEQINNAVVQMDENTQQNAALVEQAAAAAKALQEQAARLSQTVGVFRLDASDVPATVHAKPAKPAMAAAAARNITPARPAVAAPRARSLGQTAPAARPATPAKSQHDSADNGDWEQF</sequence>
<dbReference type="PROSITE" id="PS50111">
    <property type="entry name" value="CHEMOTAXIS_TRANSDUC_2"/>
    <property type="match status" value="1"/>
</dbReference>
<dbReference type="SUPFAM" id="SSF58104">
    <property type="entry name" value="Methyl-accepting chemotaxis protein (MCP) signaling domain"/>
    <property type="match status" value="1"/>
</dbReference>
<dbReference type="InterPro" id="IPR051310">
    <property type="entry name" value="MCP_chemotaxis"/>
</dbReference>
<dbReference type="Pfam" id="PF00015">
    <property type="entry name" value="MCPsignal"/>
    <property type="match status" value="1"/>
</dbReference>